<dbReference type="AlphaFoldDB" id="A0A699ZIX8"/>
<proteinExistence type="predicted"/>
<evidence type="ECO:0000259" key="2">
    <source>
        <dbReference type="Pfam" id="PF19050"/>
    </source>
</evidence>
<dbReference type="PANTHER" id="PTHR46689:SF1">
    <property type="entry name" value="PHOD-LIKE PHOSPHATASE DOMAIN-CONTAINING PROTEIN"/>
    <property type="match status" value="1"/>
</dbReference>
<organism evidence="3 4">
    <name type="scientific">Haematococcus lacustris</name>
    <name type="common">Green alga</name>
    <name type="synonym">Haematococcus pluvialis</name>
    <dbReference type="NCBI Taxonomy" id="44745"/>
    <lineage>
        <taxon>Eukaryota</taxon>
        <taxon>Viridiplantae</taxon>
        <taxon>Chlorophyta</taxon>
        <taxon>core chlorophytes</taxon>
        <taxon>Chlorophyceae</taxon>
        <taxon>CS clade</taxon>
        <taxon>Chlamydomonadales</taxon>
        <taxon>Haematococcaceae</taxon>
        <taxon>Haematococcus</taxon>
    </lineage>
</organism>
<feature type="non-terminal residue" evidence="3">
    <location>
        <position position="307"/>
    </location>
</feature>
<comment type="caution">
    <text evidence="3">The sequence shown here is derived from an EMBL/GenBank/DDBJ whole genome shotgun (WGS) entry which is preliminary data.</text>
</comment>
<evidence type="ECO:0000313" key="4">
    <source>
        <dbReference type="Proteomes" id="UP000485058"/>
    </source>
</evidence>
<evidence type="ECO:0000256" key="1">
    <source>
        <dbReference type="SAM" id="MobiDB-lite"/>
    </source>
</evidence>
<dbReference type="GO" id="GO:0016020">
    <property type="term" value="C:membrane"/>
    <property type="evidence" value="ECO:0007669"/>
    <property type="project" value="TreeGrafter"/>
</dbReference>
<dbReference type="EMBL" id="BLLF01001352">
    <property type="protein sequence ID" value="GFH18764.1"/>
    <property type="molecule type" value="Genomic_DNA"/>
</dbReference>
<evidence type="ECO:0000313" key="3">
    <source>
        <dbReference type="EMBL" id="GFH18764.1"/>
    </source>
</evidence>
<keyword evidence="4" id="KW-1185">Reference proteome</keyword>
<feature type="domain" description="PhoD-like phosphatase" evidence="2">
    <location>
        <begin position="170"/>
        <end position="277"/>
    </location>
</feature>
<protein>
    <recommendedName>
        <fullName evidence="2">PhoD-like phosphatase domain-containing protein</fullName>
    </recommendedName>
</protein>
<dbReference type="InterPro" id="IPR043904">
    <property type="entry name" value="PhoD_2-like"/>
</dbReference>
<feature type="non-terminal residue" evidence="3">
    <location>
        <position position="1"/>
    </location>
</feature>
<dbReference type="Pfam" id="PF19050">
    <property type="entry name" value="PhoD_2"/>
    <property type="match status" value="2"/>
</dbReference>
<dbReference type="InterPro" id="IPR038607">
    <property type="entry name" value="PhoD-like_sf"/>
</dbReference>
<dbReference type="Gene3D" id="3.60.21.70">
    <property type="entry name" value="PhoD-like phosphatase"/>
    <property type="match status" value="1"/>
</dbReference>
<reference evidence="3 4" key="1">
    <citation type="submission" date="2020-02" db="EMBL/GenBank/DDBJ databases">
        <title>Draft genome sequence of Haematococcus lacustris strain NIES-144.</title>
        <authorList>
            <person name="Morimoto D."/>
            <person name="Nakagawa S."/>
            <person name="Yoshida T."/>
            <person name="Sawayama S."/>
        </authorList>
    </citation>
    <scope>NUCLEOTIDE SEQUENCE [LARGE SCALE GENOMIC DNA]</scope>
    <source>
        <strain evidence="3 4">NIES-144</strain>
    </source>
</reference>
<gene>
    <name evidence="3" type="ORF">HaLaN_15620</name>
</gene>
<dbReference type="PANTHER" id="PTHR46689">
    <property type="entry name" value="MEMBRANE PROTEIN, PUTATIVE-RELATED"/>
    <property type="match status" value="1"/>
</dbReference>
<feature type="region of interest" description="Disordered" evidence="1">
    <location>
        <begin position="288"/>
        <end position="307"/>
    </location>
</feature>
<feature type="domain" description="PhoD-like phosphatase" evidence="2">
    <location>
        <begin position="60"/>
        <end position="164"/>
    </location>
</feature>
<dbReference type="Proteomes" id="UP000485058">
    <property type="component" value="Unassembled WGS sequence"/>
</dbReference>
<accession>A0A699ZIX8</accession>
<name>A0A699ZIX8_HAELA</name>
<sequence>AKFTLPQHGEGPGSPGWRWGFHSCNGFHDLEALKAAGGIQPLWRDLMALHEKGVFSSARRFYALFQLHSTPERVVKDNQSFGVAGWNNLLYLGPRCALLLLDNRMERQQLQVIDPGTWSMVDAQLRRLPSSVQHLVVVATVPVVYPKLPVVESAAKYLSDVSQAAALTAMMQKTGLAAGLLNQFGAVEILDDLMDHWNADVHVQEKADLLVRLQNLAQARQLRVSFLSGDVHVAGYGYTRSVANIEPANDFRFMPQIVSSAIGNSPPPAPVVTALTNIGGELKINTASKARGSGQGQEGSPASDIFP</sequence>